<dbReference type="EMBL" id="JYDU01000284">
    <property type="protein sequence ID" value="KRX87481.1"/>
    <property type="molecule type" value="Genomic_DNA"/>
</dbReference>
<proteinExistence type="predicted"/>
<evidence type="ECO:0000313" key="1">
    <source>
        <dbReference type="EMBL" id="KRX87153.1"/>
    </source>
</evidence>
<evidence type="ECO:0000313" key="3">
    <source>
        <dbReference type="Proteomes" id="UP000054815"/>
    </source>
</evidence>
<evidence type="ECO:0000313" key="2">
    <source>
        <dbReference type="EMBL" id="KRX87481.1"/>
    </source>
</evidence>
<sequence>MQRKDYNVSIWFIAATTVDVPELRLTPYCVLQRCSKVCDESIQRPHIETCPDNQVCKAAISNYLEVTMVLRQTNYMETCICMTTLYVPCKEFPRKAEIENLED</sequence>
<dbReference type="AlphaFoldDB" id="A0A0V0XHL0"/>
<protein>
    <submittedName>
        <fullName evidence="2">Uncharacterized protein</fullName>
    </submittedName>
</protein>
<comment type="caution">
    <text evidence="2">The sequence shown here is derived from an EMBL/GenBank/DDBJ whole genome shotgun (WGS) entry which is preliminary data.</text>
</comment>
<reference evidence="2 3" key="1">
    <citation type="submission" date="2015-01" db="EMBL/GenBank/DDBJ databases">
        <title>Evolution of Trichinella species and genotypes.</title>
        <authorList>
            <person name="Korhonen P.K."/>
            <person name="Edoardo P."/>
            <person name="Giuseppe L.R."/>
            <person name="Gasser R.B."/>
        </authorList>
    </citation>
    <scope>NUCLEOTIDE SEQUENCE [LARGE SCALE GENOMIC DNA]</scope>
    <source>
        <strain evidence="2">ISS141</strain>
    </source>
</reference>
<organism evidence="2 3">
    <name type="scientific">Trichinella pseudospiralis</name>
    <name type="common">Parasitic roundworm</name>
    <dbReference type="NCBI Taxonomy" id="6337"/>
    <lineage>
        <taxon>Eukaryota</taxon>
        <taxon>Metazoa</taxon>
        <taxon>Ecdysozoa</taxon>
        <taxon>Nematoda</taxon>
        <taxon>Enoplea</taxon>
        <taxon>Dorylaimia</taxon>
        <taxon>Trichinellida</taxon>
        <taxon>Trichinellidae</taxon>
        <taxon>Trichinella</taxon>
    </lineage>
</organism>
<name>A0A0V0XHL0_TRIPS</name>
<dbReference type="Proteomes" id="UP000054815">
    <property type="component" value="Unassembled WGS sequence"/>
</dbReference>
<accession>A0A0V0XHL0</accession>
<dbReference type="EMBL" id="JYDU01000305">
    <property type="protein sequence ID" value="KRX87153.1"/>
    <property type="molecule type" value="Genomic_DNA"/>
</dbReference>
<gene>
    <name evidence="2" type="ORF">T4E_3800</name>
    <name evidence="1" type="ORF">T4E_6734</name>
</gene>